<proteinExistence type="inferred from homology"/>
<dbReference type="EMBL" id="CP002480">
    <property type="protein sequence ID" value="ADW68702.1"/>
    <property type="molecule type" value="Genomic_DNA"/>
</dbReference>
<dbReference type="AlphaFoldDB" id="E8WY75"/>
<comment type="similarity">
    <text evidence="1">Belongs to the RecJ family.</text>
</comment>
<evidence type="ECO:0000256" key="4">
    <source>
        <dbReference type="ARBA" id="ARBA00022801"/>
    </source>
</evidence>
<dbReference type="GO" id="GO:0003676">
    <property type="term" value="F:nucleic acid binding"/>
    <property type="evidence" value="ECO:0007669"/>
    <property type="project" value="InterPro"/>
</dbReference>
<keyword evidence="10" id="KW-1185">Reference proteome</keyword>
<dbReference type="Proteomes" id="UP000000343">
    <property type="component" value="Chromosome"/>
</dbReference>
<dbReference type="Gene3D" id="3.90.1640.30">
    <property type="match status" value="1"/>
</dbReference>
<keyword evidence="4" id="KW-0378">Hydrolase</keyword>
<evidence type="ECO:0000256" key="3">
    <source>
        <dbReference type="ARBA" id="ARBA00022722"/>
    </source>
</evidence>
<dbReference type="PaxDb" id="1198114-AciX9_1650"/>
<feature type="domain" description="DHHA1" evidence="7">
    <location>
        <begin position="368"/>
        <end position="459"/>
    </location>
</feature>
<dbReference type="GO" id="GO:0008409">
    <property type="term" value="F:5'-3' exonuclease activity"/>
    <property type="evidence" value="ECO:0007669"/>
    <property type="project" value="InterPro"/>
</dbReference>
<dbReference type="Pfam" id="PF01368">
    <property type="entry name" value="DHH"/>
    <property type="match status" value="1"/>
</dbReference>
<protein>
    <recommendedName>
        <fullName evidence="2">Single-stranded-DNA-specific exonuclease RecJ</fullName>
    </recommendedName>
</protein>
<dbReference type="STRING" id="1198114.AciX9_1650"/>
<feature type="domain" description="RecJ OB" evidence="8">
    <location>
        <begin position="478"/>
        <end position="591"/>
    </location>
</feature>
<evidence type="ECO:0000259" key="8">
    <source>
        <dbReference type="Pfam" id="PF17768"/>
    </source>
</evidence>
<dbReference type="NCBIfam" id="TIGR00644">
    <property type="entry name" value="recJ"/>
    <property type="match status" value="1"/>
</dbReference>
<dbReference type="InterPro" id="IPR003156">
    <property type="entry name" value="DHHA1_dom"/>
</dbReference>
<reference evidence="10" key="1">
    <citation type="submission" date="2011-01" db="EMBL/GenBank/DDBJ databases">
        <title>Complete sequence of chromosome of Acidobacterium sp. MP5ACTX9.</title>
        <authorList>
            <consortium name="US DOE Joint Genome Institute"/>
            <person name="Lucas S."/>
            <person name="Copeland A."/>
            <person name="Lapidus A."/>
            <person name="Cheng J.-F."/>
            <person name="Goodwin L."/>
            <person name="Pitluck S."/>
            <person name="Teshima H."/>
            <person name="Detter J.C."/>
            <person name="Han C."/>
            <person name="Tapia R."/>
            <person name="Land M."/>
            <person name="Hauser L."/>
            <person name="Kyrpides N."/>
            <person name="Ivanova N."/>
            <person name="Ovchinnikova G."/>
            <person name="Pagani I."/>
            <person name="Rawat S.R."/>
            <person name="Mannisto M."/>
            <person name="Haggblom M.M."/>
            <person name="Woyke T."/>
        </authorList>
    </citation>
    <scope>NUCLEOTIDE SEQUENCE [LARGE SCALE GENOMIC DNA]</scope>
    <source>
        <strain evidence="10">MP5ACTX9</strain>
    </source>
</reference>
<dbReference type="InterPro" id="IPR041122">
    <property type="entry name" value="RecJ_OB"/>
</dbReference>
<dbReference type="eggNOG" id="COG0608">
    <property type="taxonomic scope" value="Bacteria"/>
</dbReference>
<dbReference type="GO" id="GO:0006281">
    <property type="term" value="P:DNA repair"/>
    <property type="evidence" value="ECO:0007669"/>
    <property type="project" value="InterPro"/>
</dbReference>
<dbReference type="PANTHER" id="PTHR30255:SF2">
    <property type="entry name" value="SINGLE-STRANDED-DNA-SPECIFIC EXONUCLEASE RECJ"/>
    <property type="match status" value="1"/>
</dbReference>
<dbReference type="SUPFAM" id="SSF64182">
    <property type="entry name" value="DHH phosphoesterases"/>
    <property type="match status" value="1"/>
</dbReference>
<dbReference type="OrthoDB" id="9809852at2"/>
<evidence type="ECO:0000256" key="1">
    <source>
        <dbReference type="ARBA" id="ARBA00005915"/>
    </source>
</evidence>
<dbReference type="RefSeq" id="WP_013580021.1">
    <property type="nucleotide sequence ID" value="NC_015064.1"/>
</dbReference>
<accession>E8WY75</accession>
<dbReference type="InterPro" id="IPR038763">
    <property type="entry name" value="DHH_sf"/>
</dbReference>
<keyword evidence="3" id="KW-0540">Nuclease</keyword>
<evidence type="ECO:0000313" key="10">
    <source>
        <dbReference type="Proteomes" id="UP000000343"/>
    </source>
</evidence>
<sequence>MPAPKRWVVTPPVSAATAALRSQLDCPEPIASLLASRGITDPKPFLDPSLDDLLDPLTLLGMTAAVARIEQAVRQGEKILIYGDYDVDGTVATVLLKTAIERTAAPGKPAQVTYHVPHRIREGYGMQTNVLGLAANSGITLVISVDTGIRAFAAAAEARALGLDLIVTDHHLPDGAAGIPDALAVINPAQPGCPYLNKNLCGAAVAFKLAQALLQNAAQTPDQQLRLKQTIIPSFLKLVAIATIADSVSLTGENRAIAWLGLRELANPIQPGLRALMQVAKLPLDRPPTATEVGFRLAPRINAAGRMDVASDVVELFLTRDSHIARELAQKLDDLNQDRRATEAAALEAIEMQLLTMTSPEGLYAPEVIVLSHPEWHRGVLGILASRVVDRTGRPALVMTESDGDAHGSGRSIAGFHLLDALTAIHDIDATLFTRFGGHAHAVGFSLPTTRLPLLRDRIKLHSTSLLIQEMLIPEIVCDLELMQADLTPDLCQWIDRCAPFGNAAPEPVFLTRNLILSAPIRIIKERHICIPLVSATGNSLSAMGWSRSSTPDWPTRCAAFDLRPGSAIDAVFRLRENKHPQYGGVELELIDLAPAQSPLNSPTYK</sequence>
<dbReference type="Pfam" id="PF02272">
    <property type="entry name" value="DHHA1"/>
    <property type="match status" value="1"/>
</dbReference>
<dbReference type="HOGENOM" id="CLU_009736_5_2_0"/>
<name>E8WY75_GRATM</name>
<evidence type="ECO:0000256" key="2">
    <source>
        <dbReference type="ARBA" id="ARBA00019841"/>
    </source>
</evidence>
<gene>
    <name evidence="9" type="ordered locus">AciX9_1650</name>
</gene>
<organism evidence="10">
    <name type="scientific">Granulicella tundricola (strain ATCC BAA-1859 / DSM 23138 / MP5ACTX9)</name>
    <dbReference type="NCBI Taxonomy" id="1198114"/>
    <lineage>
        <taxon>Bacteria</taxon>
        <taxon>Pseudomonadati</taxon>
        <taxon>Acidobacteriota</taxon>
        <taxon>Terriglobia</taxon>
        <taxon>Terriglobales</taxon>
        <taxon>Acidobacteriaceae</taxon>
        <taxon>Granulicella</taxon>
    </lineage>
</organism>
<evidence type="ECO:0000256" key="5">
    <source>
        <dbReference type="ARBA" id="ARBA00022839"/>
    </source>
</evidence>
<evidence type="ECO:0000259" key="6">
    <source>
        <dbReference type="Pfam" id="PF01368"/>
    </source>
</evidence>
<keyword evidence="5 9" id="KW-0269">Exonuclease</keyword>
<dbReference type="KEGG" id="acm:AciX9_1650"/>
<feature type="domain" description="DDH" evidence="6">
    <location>
        <begin position="78"/>
        <end position="243"/>
    </location>
</feature>
<evidence type="ECO:0000313" key="9">
    <source>
        <dbReference type="EMBL" id="ADW68702.1"/>
    </source>
</evidence>
<dbReference type="GO" id="GO:0006310">
    <property type="term" value="P:DNA recombination"/>
    <property type="evidence" value="ECO:0007669"/>
    <property type="project" value="InterPro"/>
</dbReference>
<dbReference type="InterPro" id="IPR051673">
    <property type="entry name" value="SSDNA_exonuclease_RecJ"/>
</dbReference>
<dbReference type="Pfam" id="PF17768">
    <property type="entry name" value="RecJ_OB"/>
    <property type="match status" value="1"/>
</dbReference>
<dbReference type="InterPro" id="IPR001667">
    <property type="entry name" value="DDH_dom"/>
</dbReference>
<dbReference type="Gene3D" id="3.10.310.30">
    <property type="match status" value="1"/>
</dbReference>
<dbReference type="InterPro" id="IPR004610">
    <property type="entry name" value="RecJ"/>
</dbReference>
<evidence type="ECO:0000259" key="7">
    <source>
        <dbReference type="Pfam" id="PF02272"/>
    </source>
</evidence>
<dbReference type="PANTHER" id="PTHR30255">
    <property type="entry name" value="SINGLE-STRANDED-DNA-SPECIFIC EXONUCLEASE RECJ"/>
    <property type="match status" value="1"/>
</dbReference>